<gene>
    <name evidence="1" type="ORF">BaRGS_00004024</name>
</gene>
<keyword evidence="2" id="KW-1185">Reference proteome</keyword>
<dbReference type="EMBL" id="JACVVK020000013">
    <property type="protein sequence ID" value="KAK7504996.1"/>
    <property type="molecule type" value="Genomic_DNA"/>
</dbReference>
<name>A0ABD0M0F4_9CAEN</name>
<reference evidence="1 2" key="1">
    <citation type="journal article" date="2023" name="Sci. Data">
        <title>Genome assembly of the Korean intertidal mud-creeper Batillaria attramentaria.</title>
        <authorList>
            <person name="Patra A.K."/>
            <person name="Ho P.T."/>
            <person name="Jun S."/>
            <person name="Lee S.J."/>
            <person name="Kim Y."/>
            <person name="Won Y.J."/>
        </authorList>
    </citation>
    <scope>NUCLEOTIDE SEQUENCE [LARGE SCALE GENOMIC DNA]</scope>
    <source>
        <strain evidence="1">Wonlab-2016</strain>
    </source>
</reference>
<comment type="caution">
    <text evidence="1">The sequence shown here is derived from an EMBL/GenBank/DDBJ whole genome shotgun (WGS) entry which is preliminary data.</text>
</comment>
<proteinExistence type="predicted"/>
<evidence type="ECO:0000313" key="1">
    <source>
        <dbReference type="EMBL" id="KAK7504996.1"/>
    </source>
</evidence>
<dbReference type="Proteomes" id="UP001519460">
    <property type="component" value="Unassembled WGS sequence"/>
</dbReference>
<evidence type="ECO:0000313" key="2">
    <source>
        <dbReference type="Proteomes" id="UP001519460"/>
    </source>
</evidence>
<accession>A0ABD0M0F4</accession>
<protein>
    <submittedName>
        <fullName evidence="1">Uncharacterized protein</fullName>
    </submittedName>
</protein>
<dbReference type="AlphaFoldDB" id="A0ABD0M0F4"/>
<sequence length="101" mass="11813">MLIRIAETTTLTCHRRGQAMIYSKPTGRALYKTGTRIQYRRLGPWLLLELTALIRVQHFETELQVAKLPFHNKKGRFGLITDFDGFRVQAKRLQRLGQEDQ</sequence>
<organism evidence="1 2">
    <name type="scientific">Batillaria attramentaria</name>
    <dbReference type="NCBI Taxonomy" id="370345"/>
    <lineage>
        <taxon>Eukaryota</taxon>
        <taxon>Metazoa</taxon>
        <taxon>Spiralia</taxon>
        <taxon>Lophotrochozoa</taxon>
        <taxon>Mollusca</taxon>
        <taxon>Gastropoda</taxon>
        <taxon>Caenogastropoda</taxon>
        <taxon>Sorbeoconcha</taxon>
        <taxon>Cerithioidea</taxon>
        <taxon>Batillariidae</taxon>
        <taxon>Batillaria</taxon>
    </lineage>
</organism>